<evidence type="ECO:0000256" key="3">
    <source>
        <dbReference type="ARBA" id="ARBA00022454"/>
    </source>
</evidence>
<evidence type="ECO:0000256" key="1">
    <source>
        <dbReference type="ARBA" id="ARBA00004123"/>
    </source>
</evidence>
<protein>
    <recommendedName>
        <fullName evidence="11">Centromere protein W</fullName>
    </recommendedName>
</protein>
<feature type="region of interest" description="Disordered" evidence="8">
    <location>
        <begin position="1"/>
        <end position="22"/>
    </location>
</feature>
<evidence type="ECO:0000256" key="7">
    <source>
        <dbReference type="ARBA" id="ARBA00038432"/>
    </source>
</evidence>
<sequence length="121" mass="13874">MAAAAAMRRVRRRAPRGSLRSRLKRDKAQLRLRDTADLLVHLNCLLFLHRLAEEARVKAFGNKSKIIKTDHVLAAAKVVLKKSKMDIFSSFGWTVYLSLMKYGRHFLIHTMMSKGPVLQNE</sequence>
<evidence type="ECO:0000256" key="6">
    <source>
        <dbReference type="ARBA" id="ARBA00023328"/>
    </source>
</evidence>
<organism evidence="9 10">
    <name type="scientific">Ornithorhynchus anatinus</name>
    <name type="common">Duckbill platypus</name>
    <dbReference type="NCBI Taxonomy" id="9258"/>
    <lineage>
        <taxon>Eukaryota</taxon>
        <taxon>Metazoa</taxon>
        <taxon>Chordata</taxon>
        <taxon>Craniata</taxon>
        <taxon>Vertebrata</taxon>
        <taxon>Euteleostomi</taxon>
        <taxon>Mammalia</taxon>
        <taxon>Monotremata</taxon>
        <taxon>Ornithorhynchidae</taxon>
        <taxon>Ornithorhynchus</taxon>
    </lineage>
</organism>
<dbReference type="InterPro" id="IPR009072">
    <property type="entry name" value="Histone-fold"/>
</dbReference>
<evidence type="ECO:0000313" key="10">
    <source>
        <dbReference type="Proteomes" id="UP000002279"/>
    </source>
</evidence>
<dbReference type="AlphaFoldDB" id="A0A6I8NQ60"/>
<proteinExistence type="inferred from homology"/>
<reference evidence="9" key="3">
    <citation type="submission" date="2025-09" db="UniProtKB">
        <authorList>
            <consortium name="Ensembl"/>
        </authorList>
    </citation>
    <scope>IDENTIFICATION</scope>
    <source>
        <strain evidence="9">Glennie</strain>
    </source>
</reference>
<dbReference type="Gene3D" id="1.10.20.10">
    <property type="entry name" value="Histone, subunit A"/>
    <property type="match status" value="1"/>
</dbReference>
<dbReference type="OMA" id="NCPSINS"/>
<evidence type="ECO:0000256" key="4">
    <source>
        <dbReference type="ARBA" id="ARBA00022838"/>
    </source>
</evidence>
<dbReference type="GeneTree" id="ENSGT00390000010369"/>
<dbReference type="InterPro" id="IPR028847">
    <property type="entry name" value="CENP-W"/>
</dbReference>
<dbReference type="GO" id="GO:0007059">
    <property type="term" value="P:chromosome segregation"/>
    <property type="evidence" value="ECO:0000318"/>
    <property type="project" value="GO_Central"/>
</dbReference>
<keyword evidence="10" id="KW-1185">Reference proteome</keyword>
<dbReference type="InParanoid" id="A0A6I8NQ60"/>
<evidence type="ECO:0000256" key="8">
    <source>
        <dbReference type="SAM" id="MobiDB-lite"/>
    </source>
</evidence>
<keyword evidence="4" id="KW-0995">Kinetochore</keyword>
<dbReference type="SUPFAM" id="SSF47113">
    <property type="entry name" value="Histone-fold"/>
    <property type="match status" value="1"/>
</dbReference>
<dbReference type="GO" id="GO:0000278">
    <property type="term" value="P:mitotic cell cycle"/>
    <property type="evidence" value="ECO:0000318"/>
    <property type="project" value="GO_Central"/>
</dbReference>
<dbReference type="Proteomes" id="UP000002279">
    <property type="component" value="Chromosome 2"/>
</dbReference>
<dbReference type="GO" id="GO:0046982">
    <property type="term" value="F:protein heterodimerization activity"/>
    <property type="evidence" value="ECO:0007669"/>
    <property type="project" value="InterPro"/>
</dbReference>
<name>A0A6I8NQ60_ORNAN</name>
<evidence type="ECO:0000313" key="9">
    <source>
        <dbReference type="Ensembl" id="ENSOANP00000043354.1"/>
    </source>
</evidence>
<keyword evidence="3" id="KW-0158">Chromosome</keyword>
<dbReference type="CDD" id="cd13732">
    <property type="entry name" value="HFD_CENP-W"/>
    <property type="match status" value="1"/>
</dbReference>
<dbReference type="Bgee" id="ENSOANG00000041697">
    <property type="expression patterns" value="Expressed in testis and 8 other cell types or tissues"/>
</dbReference>
<dbReference type="GO" id="GO:0000776">
    <property type="term" value="C:kinetochore"/>
    <property type="evidence" value="ECO:0000318"/>
    <property type="project" value="GO_Central"/>
</dbReference>
<feature type="compositionally biased region" description="Basic residues" evidence="8">
    <location>
        <begin position="8"/>
        <end position="22"/>
    </location>
</feature>
<dbReference type="FunCoup" id="A0A6I8NQ60">
    <property type="interactions" value="653"/>
</dbReference>
<dbReference type="GO" id="GO:0005654">
    <property type="term" value="C:nucleoplasm"/>
    <property type="evidence" value="ECO:0000318"/>
    <property type="project" value="GO_Central"/>
</dbReference>
<keyword evidence="5" id="KW-0539">Nucleus</keyword>
<dbReference type="Ensembl" id="ENSOANT00000071405.1">
    <property type="protein sequence ID" value="ENSOANP00000043354.1"/>
    <property type="gene ID" value="ENSOANG00000041697.1"/>
</dbReference>
<reference evidence="9" key="2">
    <citation type="submission" date="2025-08" db="UniProtKB">
        <authorList>
            <consortium name="Ensembl"/>
        </authorList>
    </citation>
    <scope>IDENTIFICATION</scope>
    <source>
        <strain evidence="9">Glennie</strain>
    </source>
</reference>
<evidence type="ECO:0000256" key="2">
    <source>
        <dbReference type="ARBA" id="ARBA00004629"/>
    </source>
</evidence>
<dbReference type="GO" id="GO:0003677">
    <property type="term" value="F:DNA binding"/>
    <property type="evidence" value="ECO:0007669"/>
    <property type="project" value="InterPro"/>
</dbReference>
<evidence type="ECO:0000256" key="5">
    <source>
        <dbReference type="ARBA" id="ARBA00023242"/>
    </source>
</evidence>
<dbReference type="PANTHER" id="PTHR34832">
    <property type="entry name" value="CENTROMERE PROTEIN W"/>
    <property type="match status" value="1"/>
</dbReference>
<comment type="similarity">
    <text evidence="7">Belongs to the CENP-W/WIP1 family.</text>
</comment>
<reference evidence="9 10" key="1">
    <citation type="journal article" date="2008" name="Nature">
        <title>Genome analysis of the platypus reveals unique signatures of evolution.</title>
        <authorList>
            <person name="Warren W.C."/>
            <person name="Hillier L.W."/>
            <person name="Marshall Graves J.A."/>
            <person name="Birney E."/>
            <person name="Ponting C.P."/>
            <person name="Grutzner F."/>
            <person name="Belov K."/>
            <person name="Miller W."/>
            <person name="Clarke L."/>
            <person name="Chinwalla A.T."/>
            <person name="Yang S.P."/>
            <person name="Heger A."/>
            <person name="Locke D.P."/>
            <person name="Miethke P."/>
            <person name="Waters P.D."/>
            <person name="Veyrunes F."/>
            <person name="Fulton L."/>
            <person name="Fulton B."/>
            <person name="Graves T."/>
            <person name="Wallis J."/>
            <person name="Puente X.S."/>
            <person name="Lopez-Otin C."/>
            <person name="Ordonez G.R."/>
            <person name="Eichler E.E."/>
            <person name="Chen L."/>
            <person name="Cheng Z."/>
            <person name="Deakin J.E."/>
            <person name="Alsop A."/>
            <person name="Thompson K."/>
            <person name="Kirby P."/>
            <person name="Papenfuss A.T."/>
            <person name="Wakefield M.J."/>
            <person name="Olender T."/>
            <person name="Lancet D."/>
            <person name="Huttley G.A."/>
            <person name="Smit A.F."/>
            <person name="Pask A."/>
            <person name="Temple-Smith P."/>
            <person name="Batzer M.A."/>
            <person name="Walker J.A."/>
            <person name="Konkel M.K."/>
            <person name="Harris R.S."/>
            <person name="Whittington C.M."/>
            <person name="Wong E.S."/>
            <person name="Gemmell N.J."/>
            <person name="Buschiazzo E."/>
            <person name="Vargas Jentzsch I.M."/>
            <person name="Merkel A."/>
            <person name="Schmitz J."/>
            <person name="Zemann A."/>
            <person name="Churakov G."/>
            <person name="Kriegs J.O."/>
            <person name="Brosius J."/>
            <person name="Murchison E.P."/>
            <person name="Sachidanandam R."/>
            <person name="Smith C."/>
            <person name="Hannon G.J."/>
            <person name="Tsend-Ayush E."/>
            <person name="McMillan D."/>
            <person name="Attenborough R."/>
            <person name="Rens W."/>
            <person name="Ferguson-Smith M."/>
            <person name="Lefevre C.M."/>
            <person name="Sharp J.A."/>
            <person name="Nicholas K.R."/>
            <person name="Ray D.A."/>
            <person name="Kube M."/>
            <person name="Reinhardt R."/>
            <person name="Pringle T.H."/>
            <person name="Taylor J."/>
            <person name="Jones R.C."/>
            <person name="Nixon B."/>
            <person name="Dacheux J.L."/>
            <person name="Niwa H."/>
            <person name="Sekita Y."/>
            <person name="Huang X."/>
            <person name="Stark A."/>
            <person name="Kheradpour P."/>
            <person name="Kellis M."/>
            <person name="Flicek P."/>
            <person name="Chen Y."/>
            <person name="Webber C."/>
            <person name="Hardison R."/>
            <person name="Nelson J."/>
            <person name="Hallsworth-Pepin K."/>
            <person name="Delehaunty K."/>
            <person name="Markovic C."/>
            <person name="Minx P."/>
            <person name="Feng Y."/>
            <person name="Kremitzki C."/>
            <person name="Mitreva M."/>
            <person name="Glasscock J."/>
            <person name="Wylie T."/>
            <person name="Wohldmann P."/>
            <person name="Thiru P."/>
            <person name="Nhan M.N."/>
            <person name="Pohl C.S."/>
            <person name="Smith S.M."/>
            <person name="Hou S."/>
            <person name="Nefedov M."/>
            <person name="de Jong P.J."/>
            <person name="Renfree M.B."/>
            <person name="Mardis E.R."/>
            <person name="Wilson R.K."/>
        </authorList>
    </citation>
    <scope>NUCLEOTIDE SEQUENCE [LARGE SCALE GENOMIC DNA]</scope>
    <source>
        <strain evidence="9 10">Glennie</strain>
    </source>
</reference>
<accession>A0A6I8NQ60</accession>
<dbReference type="GO" id="GO:0051382">
    <property type="term" value="P:kinetochore assembly"/>
    <property type="evidence" value="ECO:0000318"/>
    <property type="project" value="GO_Central"/>
</dbReference>
<comment type="subcellular location">
    <subcellularLocation>
        <location evidence="2">Chromosome</location>
        <location evidence="2">Centromere</location>
        <location evidence="2">Kinetochore</location>
    </subcellularLocation>
    <subcellularLocation>
        <location evidence="1">Nucleus</location>
    </subcellularLocation>
</comment>
<evidence type="ECO:0008006" key="11">
    <source>
        <dbReference type="Google" id="ProtNLM"/>
    </source>
</evidence>
<dbReference type="Pfam" id="PF15510">
    <property type="entry name" value="CENP-W"/>
    <property type="match status" value="1"/>
</dbReference>
<keyword evidence="6" id="KW-0137">Centromere</keyword>
<dbReference type="InterPro" id="IPR052484">
    <property type="entry name" value="CENP-W/WIP1"/>
</dbReference>
<dbReference type="PANTHER" id="PTHR34832:SF1">
    <property type="entry name" value="CENTROMERE PROTEIN W"/>
    <property type="match status" value="1"/>
</dbReference>
<gene>
    <name evidence="9" type="primary">CENPW</name>
</gene>